<evidence type="ECO:0000256" key="4">
    <source>
        <dbReference type="ARBA" id="ARBA00022692"/>
    </source>
</evidence>
<dbReference type="InterPro" id="IPR036412">
    <property type="entry name" value="HAD-like_sf"/>
</dbReference>
<comment type="subcellular location">
    <subcellularLocation>
        <location evidence="1">Cell membrane</location>
        <topology evidence="1">Multi-pass membrane protein</topology>
    </subcellularLocation>
</comment>
<dbReference type="GO" id="GO:0036376">
    <property type="term" value="P:sodium ion export across plasma membrane"/>
    <property type="evidence" value="ECO:0007669"/>
    <property type="project" value="TreeGrafter"/>
</dbReference>
<dbReference type="Gene3D" id="3.40.50.1000">
    <property type="entry name" value="HAD superfamily/HAD-like"/>
    <property type="match status" value="1"/>
</dbReference>
<feature type="transmembrane region" description="Helical" evidence="7">
    <location>
        <begin position="56"/>
        <end position="80"/>
    </location>
</feature>
<comment type="caution">
    <text evidence="9">The sequence shown here is derived from an EMBL/GenBank/DDBJ whole genome shotgun (WGS) entry which is preliminary data.</text>
</comment>
<accession>A0A4Q0VG74</accession>
<evidence type="ECO:0000313" key="10">
    <source>
        <dbReference type="Proteomes" id="UP000290921"/>
    </source>
</evidence>
<evidence type="ECO:0000256" key="1">
    <source>
        <dbReference type="ARBA" id="ARBA00004651"/>
    </source>
</evidence>
<feature type="transmembrane region" description="Helical" evidence="7">
    <location>
        <begin position="287"/>
        <end position="307"/>
    </location>
</feature>
<proteinExistence type="inferred from homology"/>
<feature type="transmembrane region" description="Helical" evidence="7">
    <location>
        <begin position="815"/>
        <end position="832"/>
    </location>
</feature>
<dbReference type="SMART" id="SM00831">
    <property type="entry name" value="Cation_ATPase_N"/>
    <property type="match status" value="1"/>
</dbReference>
<evidence type="ECO:0000256" key="2">
    <source>
        <dbReference type="ARBA" id="ARBA00005675"/>
    </source>
</evidence>
<dbReference type="Pfam" id="PF13246">
    <property type="entry name" value="Cation_ATPase"/>
    <property type="match status" value="1"/>
</dbReference>
<dbReference type="GO" id="GO:1902600">
    <property type="term" value="P:proton transmembrane transport"/>
    <property type="evidence" value="ECO:0007669"/>
    <property type="project" value="TreeGrafter"/>
</dbReference>
<dbReference type="Pfam" id="PF00690">
    <property type="entry name" value="Cation_ATPase_N"/>
    <property type="match status" value="1"/>
</dbReference>
<dbReference type="PANTHER" id="PTHR43294">
    <property type="entry name" value="SODIUM/POTASSIUM-TRANSPORTING ATPASE SUBUNIT ALPHA"/>
    <property type="match status" value="1"/>
</dbReference>
<dbReference type="SUPFAM" id="SSF56784">
    <property type="entry name" value="HAD-like"/>
    <property type="match status" value="1"/>
</dbReference>
<organism evidence="9 10">
    <name type="scientific">Clostridium tetani</name>
    <dbReference type="NCBI Taxonomy" id="1513"/>
    <lineage>
        <taxon>Bacteria</taxon>
        <taxon>Bacillati</taxon>
        <taxon>Bacillota</taxon>
        <taxon>Clostridia</taxon>
        <taxon>Eubacteriales</taxon>
        <taxon>Clostridiaceae</taxon>
        <taxon>Clostridium</taxon>
    </lineage>
</organism>
<dbReference type="Gene3D" id="3.40.1110.10">
    <property type="entry name" value="Calcium-transporting ATPase, cytoplasmic domain N"/>
    <property type="match status" value="1"/>
</dbReference>
<dbReference type="SUPFAM" id="SSF81653">
    <property type="entry name" value="Calcium ATPase, transduction domain A"/>
    <property type="match status" value="1"/>
</dbReference>
<dbReference type="InterPro" id="IPR023298">
    <property type="entry name" value="ATPase_P-typ_TM_dom_sf"/>
</dbReference>
<dbReference type="GO" id="GO:0005886">
    <property type="term" value="C:plasma membrane"/>
    <property type="evidence" value="ECO:0007669"/>
    <property type="project" value="UniProtKB-SubCell"/>
</dbReference>
<feature type="transmembrane region" description="Helical" evidence="7">
    <location>
        <begin position="715"/>
        <end position="736"/>
    </location>
</feature>
<dbReference type="GO" id="GO:0005391">
    <property type="term" value="F:P-type sodium:potassium-exchanging transporter activity"/>
    <property type="evidence" value="ECO:0007669"/>
    <property type="project" value="TreeGrafter"/>
</dbReference>
<dbReference type="InterPro" id="IPR050510">
    <property type="entry name" value="Cation_transp_ATPase_P-type"/>
</dbReference>
<dbReference type="AlphaFoldDB" id="A0A4Q0VG74"/>
<sequence>MTNLGGKQMIEWYSRSWTEAVKDLKSHDDIGLNSHEVDKIQEIKGKNEIDIPKGKGIIHIAFLQFKKLWLILLLGIFIMFFYKDEIYLSAILGVMFLINIFLLTLGEYKEDKSLLEFEKLNSEESLVIRNGEQIKIPSEDLVPGDIILLYKGDIVPADVRIIESNLLKVKEGAVTGQGDTVEKYSTKIEDEDINLTQMGNILFRTSVVIEGDCKGIVVETGANTQIGNIISMLGQEKNNKYLSKKKLNSIINKYSATAIWIIVIYIASFVAFNGISKDFLMNIPSIILAFLPGNIFIMFSLVSYFLIKSLKEKEMDIKNLSVIENLSNVSLILEEKIGIISERNMEVEKIYIRERILDFKEVCILNESNEERNLLERILSIGLLCNDSKFKEGEFINKKQDLVEIAIAKGAWKKGLNLENLKIEYPRVLQIPFQKERRLMTTINKVDNNYRANIKGSTDALINRCTHILKKDIETELKEEDILNIKNADIAMSNSGLNVIALAYRNFNYEPSLKENIESNLVFVGLIGINNPIKENMKEIIRESKHMNIKPVIVTDENKITAMEYGKKVGLLDRKSRIISGVEIDNISKVEFSKIIDDIVIFSRINTKHKTLISKEYKEYNTLMSGSRIKDLPYLKSADVSIASGISNIVRKLSDITWINRDYQSILQLIKFSRNCIKGINKSMIYILICSICQGFALLLLSFLNKEFFISPWKILWTENVTVLISAMAIMLDYNIEDIEYRQQKIDVKILEKNKCKFIKMILFVTILLHFSIVLISKVNLAYISGQELVYLIMNLIFIFYAFKFSDNVIFKSKISNIIMLLNIIIQLMFVFI</sequence>
<feature type="transmembrane region" description="Helical" evidence="7">
    <location>
        <begin position="757"/>
        <end position="776"/>
    </location>
</feature>
<feature type="transmembrane region" description="Helical" evidence="7">
    <location>
        <begin position="86"/>
        <end position="105"/>
    </location>
</feature>
<dbReference type="EMBL" id="QMAP01000002">
    <property type="protein sequence ID" value="RXI50097.1"/>
    <property type="molecule type" value="Genomic_DNA"/>
</dbReference>
<dbReference type="InterPro" id="IPR023299">
    <property type="entry name" value="ATPase_P-typ_cyto_dom_N"/>
</dbReference>
<protein>
    <recommendedName>
        <fullName evidence="8">Cation-transporting P-type ATPase N-terminal domain-containing protein</fullName>
    </recommendedName>
</protein>
<evidence type="ECO:0000259" key="8">
    <source>
        <dbReference type="SMART" id="SM00831"/>
    </source>
</evidence>
<dbReference type="GO" id="GO:0006883">
    <property type="term" value="P:intracellular sodium ion homeostasis"/>
    <property type="evidence" value="ECO:0007669"/>
    <property type="project" value="TreeGrafter"/>
</dbReference>
<dbReference type="Proteomes" id="UP000290921">
    <property type="component" value="Unassembled WGS sequence"/>
</dbReference>
<feature type="transmembrane region" description="Helical" evidence="7">
    <location>
        <begin position="684"/>
        <end position="703"/>
    </location>
</feature>
<feature type="transmembrane region" description="Helical" evidence="7">
    <location>
        <begin position="254"/>
        <end position="275"/>
    </location>
</feature>
<keyword evidence="3" id="KW-1003">Cell membrane</keyword>
<dbReference type="InterPro" id="IPR023214">
    <property type="entry name" value="HAD_sf"/>
</dbReference>
<reference evidence="9 10" key="1">
    <citation type="submission" date="2018-06" db="EMBL/GenBank/DDBJ databases">
        <title>Genome conservation of Clostridium tetani.</title>
        <authorList>
            <person name="Bruggemann H."/>
            <person name="Popoff M.R."/>
        </authorList>
    </citation>
    <scope>NUCLEOTIDE SEQUENCE [LARGE SCALE GENOMIC DNA]</scope>
    <source>
        <strain evidence="9 10">2017.061</strain>
    </source>
</reference>
<dbReference type="Pfam" id="PF00122">
    <property type="entry name" value="E1-E2_ATPase"/>
    <property type="match status" value="1"/>
</dbReference>
<feature type="transmembrane region" description="Helical" evidence="7">
    <location>
        <begin position="782"/>
        <end position="803"/>
    </location>
</feature>
<dbReference type="Gene3D" id="1.20.1110.10">
    <property type="entry name" value="Calcium-transporting ATPase, transmembrane domain"/>
    <property type="match status" value="1"/>
</dbReference>
<dbReference type="GO" id="GO:0030007">
    <property type="term" value="P:intracellular potassium ion homeostasis"/>
    <property type="evidence" value="ECO:0007669"/>
    <property type="project" value="TreeGrafter"/>
</dbReference>
<evidence type="ECO:0000256" key="3">
    <source>
        <dbReference type="ARBA" id="ARBA00022475"/>
    </source>
</evidence>
<gene>
    <name evidence="9" type="ORF">DP130_03725</name>
</gene>
<dbReference type="InterPro" id="IPR059000">
    <property type="entry name" value="ATPase_P-type_domA"/>
</dbReference>
<evidence type="ECO:0000313" key="9">
    <source>
        <dbReference type="EMBL" id="RXI50097.1"/>
    </source>
</evidence>
<dbReference type="GO" id="GO:1990573">
    <property type="term" value="P:potassium ion import across plasma membrane"/>
    <property type="evidence" value="ECO:0007669"/>
    <property type="project" value="TreeGrafter"/>
</dbReference>
<keyword evidence="4 7" id="KW-0812">Transmembrane</keyword>
<evidence type="ECO:0000256" key="5">
    <source>
        <dbReference type="ARBA" id="ARBA00022989"/>
    </source>
</evidence>
<dbReference type="SUPFAM" id="SSF81660">
    <property type="entry name" value="Metal cation-transporting ATPase, ATP-binding domain N"/>
    <property type="match status" value="1"/>
</dbReference>
<feature type="domain" description="Cation-transporting P-type ATPase N-terminal" evidence="8">
    <location>
        <begin position="11"/>
        <end position="85"/>
    </location>
</feature>
<keyword evidence="5 7" id="KW-1133">Transmembrane helix</keyword>
<dbReference type="InterPro" id="IPR004014">
    <property type="entry name" value="ATPase_P-typ_cation-transptr_N"/>
</dbReference>
<dbReference type="Gene3D" id="2.70.150.10">
    <property type="entry name" value="Calcium-transporting ATPase, cytoplasmic transduction domain A"/>
    <property type="match status" value="1"/>
</dbReference>
<evidence type="ECO:0000256" key="7">
    <source>
        <dbReference type="SAM" id="Phobius"/>
    </source>
</evidence>
<comment type="similarity">
    <text evidence="2">Belongs to the cation transport ATPase (P-type) (TC 3.A.3) family. Type IIA subfamily.</text>
</comment>
<dbReference type="PRINTS" id="PR00119">
    <property type="entry name" value="CATATPASE"/>
</dbReference>
<keyword evidence="6 7" id="KW-0472">Membrane</keyword>
<dbReference type="SUPFAM" id="SSF81665">
    <property type="entry name" value="Calcium ATPase, transmembrane domain M"/>
    <property type="match status" value="1"/>
</dbReference>
<dbReference type="InterPro" id="IPR008250">
    <property type="entry name" value="ATPase_P-typ_transduc_dom_A_sf"/>
</dbReference>
<evidence type="ECO:0000256" key="6">
    <source>
        <dbReference type="ARBA" id="ARBA00023136"/>
    </source>
</evidence>
<dbReference type="GO" id="GO:0000166">
    <property type="term" value="F:nucleotide binding"/>
    <property type="evidence" value="ECO:0007669"/>
    <property type="project" value="InterPro"/>
</dbReference>
<name>A0A4Q0VG74_CLOTA</name>
<dbReference type="PANTHER" id="PTHR43294:SF21">
    <property type="entry name" value="CATION TRANSPORTING ATPASE"/>
    <property type="match status" value="1"/>
</dbReference>